<keyword evidence="3" id="KW-1185">Reference proteome</keyword>
<evidence type="ECO:0000313" key="2">
    <source>
        <dbReference type="EMBL" id="MDO3636839.1"/>
    </source>
</evidence>
<dbReference type="EMBL" id="JAUMSQ010000089">
    <property type="protein sequence ID" value="MDO3636839.1"/>
    <property type="molecule type" value="Genomic_DNA"/>
</dbReference>
<dbReference type="RefSeq" id="WP_302914535.1">
    <property type="nucleotide sequence ID" value="NZ_JAUMSQ010000089.1"/>
</dbReference>
<name>A0ABT8UKZ3_9MYCO</name>
<comment type="caution">
    <text evidence="2">The sequence shown here is derived from an EMBL/GenBank/DDBJ whole genome shotgun (WGS) entry which is preliminary data.</text>
</comment>
<feature type="region of interest" description="Disordered" evidence="1">
    <location>
        <begin position="26"/>
        <end position="62"/>
    </location>
</feature>
<protein>
    <recommendedName>
        <fullName evidence="4">DUF4352 domain-containing protein</fullName>
    </recommendedName>
</protein>
<evidence type="ECO:0000256" key="1">
    <source>
        <dbReference type="SAM" id="MobiDB-lite"/>
    </source>
</evidence>
<reference evidence="2" key="1">
    <citation type="submission" date="2023-07" db="EMBL/GenBank/DDBJ databases">
        <title>Mycolicibacterium sp. nov., a novel bacterial species.</title>
        <authorList>
            <person name="Cao Y."/>
        </authorList>
    </citation>
    <scope>NUCLEOTIDE SEQUENCE</scope>
    <source>
        <strain evidence="2">KC 300</strain>
    </source>
</reference>
<feature type="compositionally biased region" description="Low complexity" evidence="1">
    <location>
        <begin position="32"/>
        <end position="46"/>
    </location>
</feature>
<sequence length="185" mass="18799">MKQSIAGLGVLALVVTGCVKEEGVVLPPRSEPVATSSSVTSSAPAADPSRPQPLGTKLDLGKSGAPLEVTADEINQNSAPTIMPPGGGHWASVRVETCAKKDASGPLTVGSSEWSAADAAGVVYNASTLTEVGFPDGQFPTAATIAPGDCARGWLMFPAGFRAMLTTVTYTLNSATKATWTAPVQ</sequence>
<evidence type="ECO:0000313" key="3">
    <source>
        <dbReference type="Proteomes" id="UP001168823"/>
    </source>
</evidence>
<dbReference type="Proteomes" id="UP001168823">
    <property type="component" value="Unassembled WGS sequence"/>
</dbReference>
<organism evidence="2 3">
    <name type="scientific">Mycolicibacterium arseniciresistens</name>
    <dbReference type="NCBI Taxonomy" id="3062257"/>
    <lineage>
        <taxon>Bacteria</taxon>
        <taxon>Bacillati</taxon>
        <taxon>Actinomycetota</taxon>
        <taxon>Actinomycetes</taxon>
        <taxon>Mycobacteriales</taxon>
        <taxon>Mycobacteriaceae</taxon>
        <taxon>Mycolicibacterium</taxon>
    </lineage>
</organism>
<gene>
    <name evidence="2" type="ORF">Q2100_13885</name>
</gene>
<accession>A0ABT8UKZ3</accession>
<proteinExistence type="predicted"/>
<evidence type="ECO:0008006" key="4">
    <source>
        <dbReference type="Google" id="ProtNLM"/>
    </source>
</evidence>
<dbReference type="PROSITE" id="PS51257">
    <property type="entry name" value="PROKAR_LIPOPROTEIN"/>
    <property type="match status" value="1"/>
</dbReference>